<feature type="compositionally biased region" description="Low complexity" evidence="1">
    <location>
        <begin position="147"/>
        <end position="164"/>
    </location>
</feature>
<feature type="compositionally biased region" description="Basic and acidic residues" evidence="1">
    <location>
        <begin position="382"/>
        <end position="397"/>
    </location>
</feature>
<dbReference type="OrthoDB" id="5860066at2759"/>
<feature type="compositionally biased region" description="Low complexity" evidence="1">
    <location>
        <begin position="889"/>
        <end position="903"/>
    </location>
</feature>
<dbReference type="Proteomes" id="UP000005239">
    <property type="component" value="Unassembled WGS sequence"/>
</dbReference>
<feature type="compositionally biased region" description="Polar residues" evidence="1">
    <location>
        <begin position="16"/>
        <end position="43"/>
    </location>
</feature>
<accession>A0A8R1YDS5</accession>
<keyword evidence="3" id="KW-1185">Reference proteome</keyword>
<proteinExistence type="predicted"/>
<reference evidence="3" key="1">
    <citation type="journal article" date="2008" name="Nat. Genet.">
        <title>The Pristionchus pacificus genome provides a unique perspective on nematode lifestyle and parasitism.</title>
        <authorList>
            <person name="Dieterich C."/>
            <person name="Clifton S.W."/>
            <person name="Schuster L.N."/>
            <person name="Chinwalla A."/>
            <person name="Delehaunty K."/>
            <person name="Dinkelacker I."/>
            <person name="Fulton L."/>
            <person name="Fulton R."/>
            <person name="Godfrey J."/>
            <person name="Minx P."/>
            <person name="Mitreva M."/>
            <person name="Roeseler W."/>
            <person name="Tian H."/>
            <person name="Witte H."/>
            <person name="Yang S.P."/>
            <person name="Wilson R.K."/>
            <person name="Sommer R.J."/>
        </authorList>
    </citation>
    <scope>NUCLEOTIDE SEQUENCE [LARGE SCALE GENOMIC DNA]</scope>
    <source>
        <strain evidence="3">PS312</strain>
    </source>
</reference>
<dbReference type="EnsemblMetazoa" id="PPA21023.1">
    <property type="protein sequence ID" value="PPA21023.1"/>
    <property type="gene ID" value="WBGene00110577"/>
</dbReference>
<evidence type="ECO:0000313" key="3">
    <source>
        <dbReference type="Proteomes" id="UP000005239"/>
    </source>
</evidence>
<feature type="region of interest" description="Disordered" evidence="1">
    <location>
        <begin position="61"/>
        <end position="167"/>
    </location>
</feature>
<protein>
    <submittedName>
        <fullName evidence="2">Uncharacterized protein</fullName>
    </submittedName>
</protein>
<feature type="compositionally biased region" description="Low complexity" evidence="1">
    <location>
        <begin position="408"/>
        <end position="421"/>
    </location>
</feature>
<feature type="region of interest" description="Disordered" evidence="1">
    <location>
        <begin position="876"/>
        <end position="903"/>
    </location>
</feature>
<sequence>MHDGDVAPRPGIAAQNGVNHNNNQKSPSTWRRQPLQNGNVRSKTLSYARSIVASIEEEHDSLYTSMDEEDNLPETAPKKSISTPRLRVSVGPMPNRVPVVPPSLSDYSAFPSSLRHPSRERTAVQYGTRQESESRFVPPPPPRPSEESLQQVRRQRSSSQPPELTRQRLREFTQTYENGSRVVPSDTASVASSRGSSSFLASGIRSDRTTSIRSQWEAACVKDETDARSEALRVSRSRGYSFPKWRSNDALSASLVASNEKGAVHIPVDSRIPEDRQRKMMQTEVEARETKVLIHREANLARKPSLHRGRSVDAVNMQLDHSPWYDEREIQGGIERESIGNLQRTRARFETPIHSTVNSRLTSPQPPPPSSHPAATAHPRRLIIDERSSPPSSDHRLTPPNQPMARVAPSSHLGGSSLSLSSRLSPEEARLVQFLRQNAQVATSLGISIPPDLMRDVITSYAHSEPVQSLKYEEFPSSMTSSYRRTEIVARDEQEISLNASALFPILPPNRYRTSSYRTLLALQQISPMASSTSSDQRYARRPMSPSLFPRRQHELVRGVPENRKEAAQALEGRYGADLIAAEMRLQREREADLRRSRSQLGLPDLQDTLQLWRQGYRGLSTNCLASASSFDHGLNHEFGRMSKAQSITALTRARQSTVAANGSLVVPSTDVHLEEQVENYKNYVEASTRLIDSLNLYETKPLTIVRDRQSSQSIVATDTALLAPKLAPIKIASESLATTSSVHRDWTAHELAHYARTKPIIANYTNWMRDQGAPGIQEIRTMQMARNQYDAALVAHTKKPVPEKKKKLDQTKDRFEAIKNSLVTTKFNTIEKTYDEHREVCIELFKEMKSFHMSMVSVSEAPFTSLLGRLDEAAKKNTPTMSEEKVDNNNNNNKPAPAPAAKVATPIKKLVEPAKDDGQYECLDNMK</sequence>
<accession>A0A2A6B7P1</accession>
<reference evidence="2" key="2">
    <citation type="submission" date="2022-06" db="UniProtKB">
        <authorList>
            <consortium name="EnsemblMetazoa"/>
        </authorList>
    </citation>
    <scope>IDENTIFICATION</scope>
    <source>
        <strain evidence="2">PS312</strain>
    </source>
</reference>
<organism evidence="2 3">
    <name type="scientific">Pristionchus pacificus</name>
    <name type="common">Parasitic nematode worm</name>
    <dbReference type="NCBI Taxonomy" id="54126"/>
    <lineage>
        <taxon>Eukaryota</taxon>
        <taxon>Metazoa</taxon>
        <taxon>Ecdysozoa</taxon>
        <taxon>Nematoda</taxon>
        <taxon>Chromadorea</taxon>
        <taxon>Rhabditida</taxon>
        <taxon>Rhabditina</taxon>
        <taxon>Diplogasteromorpha</taxon>
        <taxon>Diplogasteroidea</taxon>
        <taxon>Neodiplogasteridae</taxon>
        <taxon>Pristionchus</taxon>
    </lineage>
</organism>
<evidence type="ECO:0000256" key="1">
    <source>
        <dbReference type="SAM" id="MobiDB-lite"/>
    </source>
</evidence>
<evidence type="ECO:0000313" key="2">
    <source>
        <dbReference type="EnsemblMetazoa" id="PPA21023.1"/>
    </source>
</evidence>
<name>A0A2A6B7P1_PRIPA</name>
<dbReference type="AlphaFoldDB" id="A0A2A6B7P1"/>
<gene>
    <name evidence="2" type="primary">WBGene00110577</name>
</gene>
<feature type="region of interest" description="Disordered" evidence="1">
    <location>
        <begin position="336"/>
        <end position="421"/>
    </location>
</feature>
<feature type="region of interest" description="Disordered" evidence="1">
    <location>
        <begin position="1"/>
        <end position="43"/>
    </location>
</feature>